<dbReference type="RefSeq" id="WP_258569607.1">
    <property type="nucleotide sequence ID" value="NZ_JAKUDN010000002.1"/>
</dbReference>
<dbReference type="Gene3D" id="3.30.420.100">
    <property type="match status" value="1"/>
</dbReference>
<sequence>MSKLKSRVRDRVKRKSRARLAGKDRIIITRSNRHIRVQVVNLNGRVLGGVSTLTPAVKKKISYTGNKEAAKEVGMALAAVIKKLKLTDNLAFDRSGYVYHGRVAMVAEGLRAAKIKI</sequence>
<keyword evidence="5" id="KW-1185">Reference proteome</keyword>
<organism evidence="4 5">
    <name type="scientific">Candidatus Synchoanobacter obligatus</name>
    <dbReference type="NCBI Taxonomy" id="2919597"/>
    <lineage>
        <taxon>Bacteria</taxon>
        <taxon>Pseudomonadati</taxon>
        <taxon>Pseudomonadota</taxon>
        <taxon>Gammaproteobacteria</taxon>
        <taxon>Candidatus Comchoanobacterales</taxon>
        <taxon>Candidatus Comchoanobacteraceae</taxon>
        <taxon>Candidatus Synchoanobacter</taxon>
    </lineage>
</organism>
<gene>
    <name evidence="4" type="ORF">MKS91_04290</name>
</gene>
<comment type="caution">
    <text evidence="4">The sequence shown here is derived from an EMBL/GenBank/DDBJ whole genome shotgun (WGS) entry which is preliminary data.</text>
</comment>
<dbReference type="Proteomes" id="UP001320768">
    <property type="component" value="Unassembled WGS sequence"/>
</dbReference>
<reference evidence="4 5" key="1">
    <citation type="journal article" date="2022" name="Nat. Microbiol.">
        <title>The microbiome of a bacterivorous marine choanoflagellate contains a resource-demanding obligate bacterial associate.</title>
        <authorList>
            <person name="Needham D.M."/>
            <person name="Poirier C."/>
            <person name="Bachy C."/>
            <person name="George E.E."/>
            <person name="Wilken S."/>
            <person name="Yung C.C.M."/>
            <person name="Limardo A.J."/>
            <person name="Morando M."/>
            <person name="Sudek L."/>
            <person name="Malmstrom R.R."/>
            <person name="Keeling P.J."/>
            <person name="Santoro A.E."/>
            <person name="Worden A.Z."/>
        </authorList>
    </citation>
    <scope>NUCLEOTIDE SEQUENCE [LARGE SCALE GENOMIC DNA]</scope>
    <source>
        <strain evidence="4 5">Comchoano-2</strain>
    </source>
</reference>
<name>A0ABT1L5S7_9GAMM</name>
<dbReference type="InterPro" id="IPR005484">
    <property type="entry name" value="Ribosomal_uL18_bac/plant/anim"/>
</dbReference>
<dbReference type="EMBL" id="JAKUDN010000002">
    <property type="protein sequence ID" value="MCP8352502.1"/>
    <property type="molecule type" value="Genomic_DNA"/>
</dbReference>
<evidence type="ECO:0000313" key="4">
    <source>
        <dbReference type="EMBL" id="MCP8352502.1"/>
    </source>
</evidence>
<dbReference type="InterPro" id="IPR057268">
    <property type="entry name" value="Ribosomal_L18"/>
</dbReference>
<evidence type="ECO:0000256" key="3">
    <source>
        <dbReference type="ARBA" id="ARBA00023274"/>
    </source>
</evidence>
<dbReference type="Pfam" id="PF00861">
    <property type="entry name" value="Ribosomal_L18p"/>
    <property type="match status" value="1"/>
</dbReference>
<dbReference type="CDD" id="cd00432">
    <property type="entry name" value="Ribosomal_L18_L5e"/>
    <property type="match status" value="1"/>
</dbReference>
<evidence type="ECO:0000256" key="2">
    <source>
        <dbReference type="ARBA" id="ARBA00022980"/>
    </source>
</evidence>
<evidence type="ECO:0000256" key="1">
    <source>
        <dbReference type="ARBA" id="ARBA00007116"/>
    </source>
</evidence>
<evidence type="ECO:0000313" key="5">
    <source>
        <dbReference type="Proteomes" id="UP001320768"/>
    </source>
</evidence>
<comment type="similarity">
    <text evidence="1">Belongs to the universal ribosomal protein uL18 family.</text>
</comment>
<dbReference type="GO" id="GO:0005840">
    <property type="term" value="C:ribosome"/>
    <property type="evidence" value="ECO:0007669"/>
    <property type="project" value="UniProtKB-KW"/>
</dbReference>
<protein>
    <submittedName>
        <fullName evidence="4">50S ribosomal protein L18</fullName>
    </submittedName>
</protein>
<keyword evidence="2 4" id="KW-0689">Ribosomal protein</keyword>
<proteinExistence type="inferred from homology"/>
<accession>A0ABT1L5S7</accession>
<dbReference type="SUPFAM" id="SSF53137">
    <property type="entry name" value="Translational machinery components"/>
    <property type="match status" value="1"/>
</dbReference>
<keyword evidence="3" id="KW-0687">Ribonucleoprotein</keyword>